<dbReference type="OrthoDB" id="1366528at2"/>
<keyword evidence="1" id="KW-0238">DNA-binding</keyword>
<evidence type="ECO:0000313" key="4">
    <source>
        <dbReference type="Proteomes" id="UP000307657"/>
    </source>
</evidence>
<dbReference type="PANTHER" id="PTHR46558">
    <property type="entry name" value="TRACRIPTIONAL REGULATORY PROTEIN-RELATED-RELATED"/>
    <property type="match status" value="1"/>
</dbReference>
<dbReference type="SMART" id="SM00530">
    <property type="entry name" value="HTH_XRE"/>
    <property type="match status" value="1"/>
</dbReference>
<feature type="domain" description="HTH cro/C1-type" evidence="2">
    <location>
        <begin position="42"/>
        <end position="96"/>
    </location>
</feature>
<dbReference type="InterPro" id="IPR010982">
    <property type="entry name" value="Lambda_DNA-bd_dom_sf"/>
</dbReference>
<organism evidence="3 4">
    <name type="scientific">Pontimicrobium aquaticum</name>
    <dbReference type="NCBI Taxonomy" id="2565367"/>
    <lineage>
        <taxon>Bacteria</taxon>
        <taxon>Pseudomonadati</taxon>
        <taxon>Bacteroidota</taxon>
        <taxon>Flavobacteriia</taxon>
        <taxon>Flavobacteriales</taxon>
        <taxon>Flavobacteriaceae</taxon>
        <taxon>Pontimicrobium</taxon>
    </lineage>
</organism>
<proteinExistence type="predicted"/>
<accession>A0A4U0EVE4</accession>
<dbReference type="SUPFAM" id="SSF47413">
    <property type="entry name" value="lambda repressor-like DNA-binding domains"/>
    <property type="match status" value="1"/>
</dbReference>
<dbReference type="AlphaFoldDB" id="A0A4U0EVE4"/>
<dbReference type="PANTHER" id="PTHR46558:SF4">
    <property type="entry name" value="DNA-BIDING PHAGE PROTEIN"/>
    <property type="match status" value="1"/>
</dbReference>
<name>A0A4U0EVE4_9FLAO</name>
<keyword evidence="4" id="KW-1185">Reference proteome</keyword>
<dbReference type="GO" id="GO:0003677">
    <property type="term" value="F:DNA binding"/>
    <property type="evidence" value="ECO:0007669"/>
    <property type="project" value="UniProtKB-KW"/>
</dbReference>
<dbReference type="CDD" id="cd00093">
    <property type="entry name" value="HTH_XRE"/>
    <property type="match status" value="1"/>
</dbReference>
<comment type="caution">
    <text evidence="3">The sequence shown here is derived from an EMBL/GenBank/DDBJ whole genome shotgun (WGS) entry which is preliminary data.</text>
</comment>
<reference evidence="3 4" key="1">
    <citation type="submission" date="2019-04" db="EMBL/GenBank/DDBJ databases">
        <title>Lacinutrix sp. nov., isolated from marine water.</title>
        <authorList>
            <person name="Kim W."/>
        </authorList>
    </citation>
    <scope>NUCLEOTIDE SEQUENCE [LARGE SCALE GENOMIC DNA]</scope>
    <source>
        <strain evidence="3 4">CAU 1491</strain>
    </source>
</reference>
<dbReference type="Gene3D" id="1.10.260.40">
    <property type="entry name" value="lambda repressor-like DNA-binding domains"/>
    <property type="match status" value="1"/>
</dbReference>
<dbReference type="Proteomes" id="UP000307657">
    <property type="component" value="Unassembled WGS sequence"/>
</dbReference>
<protein>
    <submittedName>
        <fullName evidence="3">Helix-turn-helix transcriptional regulator</fullName>
    </submittedName>
</protein>
<dbReference type="Pfam" id="PF01381">
    <property type="entry name" value="HTH_3"/>
    <property type="match status" value="1"/>
</dbReference>
<evidence type="ECO:0000256" key="1">
    <source>
        <dbReference type="ARBA" id="ARBA00023125"/>
    </source>
</evidence>
<dbReference type="EMBL" id="SUPL01000004">
    <property type="protein sequence ID" value="TJY35896.1"/>
    <property type="molecule type" value="Genomic_DNA"/>
</dbReference>
<evidence type="ECO:0000313" key="3">
    <source>
        <dbReference type="EMBL" id="TJY35896.1"/>
    </source>
</evidence>
<evidence type="ECO:0000259" key="2">
    <source>
        <dbReference type="PROSITE" id="PS50943"/>
    </source>
</evidence>
<sequence>MPCIQPLVFNPLLTRVNNQLCCMPRTRKTPVPKEVVKFGKRIKKLRLERKMSQMDVGAALNIDRENVRKYERGLQEPKLSTVIKFAKVFNVSFDELLNFENC</sequence>
<gene>
    <name evidence="3" type="ORF">E5167_08490</name>
</gene>
<dbReference type="InterPro" id="IPR001387">
    <property type="entry name" value="Cro/C1-type_HTH"/>
</dbReference>
<dbReference type="PROSITE" id="PS50943">
    <property type="entry name" value="HTH_CROC1"/>
    <property type="match status" value="1"/>
</dbReference>